<evidence type="ECO:0000313" key="2">
    <source>
        <dbReference type="Proteomes" id="UP000675968"/>
    </source>
</evidence>
<name>A0A8T4L3S4_9ARCH</name>
<reference evidence="1" key="2">
    <citation type="submission" date="2021-05" db="EMBL/GenBank/DDBJ databases">
        <title>Protein family content uncovers lineage relationships and bacterial pathway maintenance mechanisms in DPANN archaea.</title>
        <authorList>
            <person name="Castelle C.J."/>
            <person name="Meheust R."/>
            <person name="Jaffe A.L."/>
            <person name="Seitz K."/>
            <person name="Gong X."/>
            <person name="Baker B.J."/>
            <person name="Banfield J.F."/>
        </authorList>
    </citation>
    <scope>NUCLEOTIDE SEQUENCE</scope>
    <source>
        <strain evidence="1">RIFCSPLOWO2_01_FULL_AR10_48_17</strain>
    </source>
</reference>
<reference evidence="1" key="1">
    <citation type="submission" date="2021-03" db="EMBL/GenBank/DDBJ databases">
        <authorList>
            <person name="Jaffe A."/>
        </authorList>
    </citation>
    <scope>NUCLEOTIDE SEQUENCE</scope>
    <source>
        <strain evidence="1">RIFCSPLOWO2_01_FULL_AR10_48_17</strain>
    </source>
</reference>
<organism evidence="1 2">
    <name type="scientific">Candidatus Iainarchaeum sp</name>
    <dbReference type="NCBI Taxonomy" id="3101447"/>
    <lineage>
        <taxon>Archaea</taxon>
        <taxon>Candidatus Iainarchaeota</taxon>
        <taxon>Candidatus Iainarchaeia</taxon>
        <taxon>Candidatus Iainarchaeales</taxon>
        <taxon>Candidatus Iainarchaeaceae</taxon>
        <taxon>Candidatus Iainarchaeum</taxon>
    </lineage>
</organism>
<sequence length="269" mass="29438">MKLWSKAFLIVLVLILASFPAFARVSLISPLVKTLENNESLNLGSMQPGEELEVFFNYRTGANSFWKSISADSSTVPSGWSVGQSQVLAESIGFKISVPASETERVQSLRLVFSDDAGLSESVNLVVAVRNDLVRFEVGPIKNNLVLGQKAVFSFRAVNQSLASHSFVVSSTLPDSSFKAKTFVLGGANSDSAVIDQELEVFPKVYGKRDFSFRMVSVQNQKTLDQFNETLMIKPTLVGKFDSGLFGLPVLSPNLNVFYFLNGLASLFQ</sequence>
<evidence type="ECO:0000313" key="1">
    <source>
        <dbReference type="EMBL" id="MBS3061217.1"/>
    </source>
</evidence>
<accession>A0A8T4L3S4</accession>
<dbReference type="AlphaFoldDB" id="A0A8T4L3S4"/>
<gene>
    <name evidence="1" type="ORF">J4215_01380</name>
</gene>
<dbReference type="Proteomes" id="UP000675968">
    <property type="component" value="Unassembled WGS sequence"/>
</dbReference>
<comment type="caution">
    <text evidence="1">The sequence shown here is derived from an EMBL/GenBank/DDBJ whole genome shotgun (WGS) entry which is preliminary data.</text>
</comment>
<proteinExistence type="predicted"/>
<protein>
    <submittedName>
        <fullName evidence="1">Uncharacterized protein</fullName>
    </submittedName>
</protein>
<dbReference type="EMBL" id="JAGVWC010000008">
    <property type="protein sequence ID" value="MBS3061217.1"/>
    <property type="molecule type" value="Genomic_DNA"/>
</dbReference>